<dbReference type="EMBL" id="JARKIF010000010">
    <property type="protein sequence ID" value="KAJ7628531.1"/>
    <property type="molecule type" value="Genomic_DNA"/>
</dbReference>
<name>A0AAD7BS48_9AGAR</name>
<dbReference type="Proteomes" id="UP001221142">
    <property type="component" value="Unassembled WGS sequence"/>
</dbReference>
<dbReference type="InterPro" id="IPR040976">
    <property type="entry name" value="Pkinase_fungal"/>
</dbReference>
<dbReference type="PANTHER" id="PTHR38248">
    <property type="entry name" value="FUNK1 6"/>
    <property type="match status" value="1"/>
</dbReference>
<feature type="domain" description="Fungal-type protein kinase" evidence="2">
    <location>
        <begin position="146"/>
        <end position="307"/>
    </location>
</feature>
<feature type="compositionally biased region" description="Polar residues" evidence="1">
    <location>
        <begin position="430"/>
        <end position="442"/>
    </location>
</feature>
<gene>
    <name evidence="3" type="ORF">FB45DRAFT_1079606</name>
</gene>
<dbReference type="Gene3D" id="1.10.510.10">
    <property type="entry name" value="Transferase(Phosphotransferase) domain 1"/>
    <property type="match status" value="1"/>
</dbReference>
<reference evidence="3" key="1">
    <citation type="submission" date="2023-03" db="EMBL/GenBank/DDBJ databases">
        <title>Massive genome expansion in bonnet fungi (Mycena s.s.) driven by repeated elements and novel gene families across ecological guilds.</title>
        <authorList>
            <consortium name="Lawrence Berkeley National Laboratory"/>
            <person name="Harder C.B."/>
            <person name="Miyauchi S."/>
            <person name="Viragh M."/>
            <person name="Kuo A."/>
            <person name="Thoen E."/>
            <person name="Andreopoulos B."/>
            <person name="Lu D."/>
            <person name="Skrede I."/>
            <person name="Drula E."/>
            <person name="Henrissat B."/>
            <person name="Morin E."/>
            <person name="Kohler A."/>
            <person name="Barry K."/>
            <person name="LaButti K."/>
            <person name="Morin E."/>
            <person name="Salamov A."/>
            <person name="Lipzen A."/>
            <person name="Mereny Z."/>
            <person name="Hegedus B."/>
            <person name="Baldrian P."/>
            <person name="Stursova M."/>
            <person name="Weitz H."/>
            <person name="Taylor A."/>
            <person name="Grigoriev I.V."/>
            <person name="Nagy L.G."/>
            <person name="Martin F."/>
            <person name="Kauserud H."/>
        </authorList>
    </citation>
    <scope>NUCLEOTIDE SEQUENCE</scope>
    <source>
        <strain evidence="3">9284</strain>
    </source>
</reference>
<evidence type="ECO:0000313" key="4">
    <source>
        <dbReference type="Proteomes" id="UP001221142"/>
    </source>
</evidence>
<dbReference type="GO" id="GO:0004672">
    <property type="term" value="F:protein kinase activity"/>
    <property type="evidence" value="ECO:0007669"/>
    <property type="project" value="InterPro"/>
</dbReference>
<dbReference type="SUPFAM" id="SSF56112">
    <property type="entry name" value="Protein kinase-like (PK-like)"/>
    <property type="match status" value="1"/>
</dbReference>
<evidence type="ECO:0000313" key="3">
    <source>
        <dbReference type="EMBL" id="KAJ7628531.1"/>
    </source>
</evidence>
<evidence type="ECO:0000259" key="2">
    <source>
        <dbReference type="Pfam" id="PF17667"/>
    </source>
</evidence>
<dbReference type="PANTHER" id="PTHR38248:SF2">
    <property type="entry name" value="FUNK1 11"/>
    <property type="match status" value="1"/>
</dbReference>
<comment type="caution">
    <text evidence="3">The sequence shown here is derived from an EMBL/GenBank/DDBJ whole genome shotgun (WGS) entry which is preliminary data.</text>
</comment>
<dbReference type="AlphaFoldDB" id="A0AAD7BS48"/>
<accession>A0AAD7BS48</accession>
<feature type="region of interest" description="Disordered" evidence="1">
    <location>
        <begin position="403"/>
        <end position="450"/>
    </location>
</feature>
<evidence type="ECO:0000256" key="1">
    <source>
        <dbReference type="SAM" id="MobiDB-lite"/>
    </source>
</evidence>
<sequence>MAHALQLYIFDRAGLVTSSSFDIHKEPKRFIHVITALVFADDPTLLGYDTSIVERNGSRFITVDGTEYQIGDPLFISDVIRGRGTVCWHARHGNEDFVIKDTWADNSREHSVAEILHRAAGIEGVPKRMPSFRFTKARDVELLDTIETRIHRRLVITPLCSSLPNFANRRELLPIFIDVVTAHRDLCENKRIVHRDISVNNFMIMPPPTASLTDQPQPPTDVAAPTADASQAVAPSVASAPRRGIIIDFDYALIVDPDDKTHKVAIGHRTGTLPFMAIQALSLGGRLPAHEPRHDLESMLYVLIWVCLHYAGPGGVERQNFDITDSSLSGWVQGDYKAIGASKSGAMFNPDLWNDFVLTEFTPYFHPLKTCVSAWKDLLVTGNMRHAAVLQVLQEGLKALPDKDEKWSRENDPEGYGPDTADADTVNARDITTSSPVSTTLRRSGGQVVE</sequence>
<dbReference type="Pfam" id="PF17667">
    <property type="entry name" value="Pkinase_fungal"/>
    <property type="match status" value="2"/>
</dbReference>
<feature type="compositionally biased region" description="Basic and acidic residues" evidence="1">
    <location>
        <begin position="403"/>
        <end position="412"/>
    </location>
</feature>
<protein>
    <recommendedName>
        <fullName evidence="2">Fungal-type protein kinase domain-containing protein</fullName>
    </recommendedName>
</protein>
<dbReference type="PROSITE" id="PS00109">
    <property type="entry name" value="PROTEIN_KINASE_TYR"/>
    <property type="match status" value="1"/>
</dbReference>
<proteinExistence type="predicted"/>
<dbReference type="InterPro" id="IPR008266">
    <property type="entry name" value="Tyr_kinase_AS"/>
</dbReference>
<dbReference type="InterPro" id="IPR011009">
    <property type="entry name" value="Kinase-like_dom_sf"/>
</dbReference>
<keyword evidence="4" id="KW-1185">Reference proteome</keyword>
<organism evidence="3 4">
    <name type="scientific">Roridomyces roridus</name>
    <dbReference type="NCBI Taxonomy" id="1738132"/>
    <lineage>
        <taxon>Eukaryota</taxon>
        <taxon>Fungi</taxon>
        <taxon>Dikarya</taxon>
        <taxon>Basidiomycota</taxon>
        <taxon>Agaricomycotina</taxon>
        <taxon>Agaricomycetes</taxon>
        <taxon>Agaricomycetidae</taxon>
        <taxon>Agaricales</taxon>
        <taxon>Marasmiineae</taxon>
        <taxon>Mycenaceae</taxon>
        <taxon>Roridomyces</taxon>
    </lineage>
</organism>
<feature type="domain" description="Fungal-type protein kinase" evidence="2">
    <location>
        <begin position="4"/>
        <end position="127"/>
    </location>
</feature>